<proteinExistence type="predicted"/>
<comment type="caution">
    <text evidence="1">The sequence shown here is derived from an EMBL/GenBank/DDBJ whole genome shotgun (WGS) entry which is preliminary data.</text>
</comment>
<evidence type="ECO:0000313" key="2">
    <source>
        <dbReference type="Proteomes" id="UP000070092"/>
    </source>
</evidence>
<evidence type="ECO:0000313" key="1">
    <source>
        <dbReference type="EMBL" id="KWZ80036.1"/>
    </source>
</evidence>
<name>A0A133KKL7_BIFBI</name>
<dbReference type="EMBL" id="LRPO01000055">
    <property type="protein sequence ID" value="KWZ80036.1"/>
    <property type="molecule type" value="Genomic_DNA"/>
</dbReference>
<gene>
    <name evidence="1" type="ORF">HMPREF3196_02027</name>
</gene>
<sequence length="52" mass="6187">MVYLRFEGVIRDAPDTYLRFEGLIAKYKRYGNRMIPARIRSKYSAYRVLATP</sequence>
<accession>A0A133KKL7</accession>
<reference evidence="1 2" key="1">
    <citation type="submission" date="2016-01" db="EMBL/GenBank/DDBJ databases">
        <authorList>
            <person name="Oliw E.H."/>
        </authorList>
    </citation>
    <scope>NUCLEOTIDE SEQUENCE [LARGE SCALE GENOMIC DNA]</scope>
    <source>
        <strain evidence="1 2">MJR8628B</strain>
    </source>
</reference>
<organism evidence="1 2">
    <name type="scientific">Bifidobacterium bifidum</name>
    <dbReference type="NCBI Taxonomy" id="1681"/>
    <lineage>
        <taxon>Bacteria</taxon>
        <taxon>Bacillati</taxon>
        <taxon>Actinomycetota</taxon>
        <taxon>Actinomycetes</taxon>
        <taxon>Bifidobacteriales</taxon>
        <taxon>Bifidobacteriaceae</taxon>
        <taxon>Bifidobacterium</taxon>
    </lineage>
</organism>
<protein>
    <submittedName>
        <fullName evidence="1">Uncharacterized protein</fullName>
    </submittedName>
</protein>
<dbReference type="Proteomes" id="UP000070092">
    <property type="component" value="Unassembled WGS sequence"/>
</dbReference>
<dbReference type="PATRIC" id="fig|1681.53.peg.1974"/>
<dbReference type="AlphaFoldDB" id="A0A133KKL7"/>